<dbReference type="EMBL" id="OV651822">
    <property type="protein sequence ID" value="CAH1100176.1"/>
    <property type="molecule type" value="Genomic_DNA"/>
</dbReference>
<dbReference type="PANTHER" id="PTHR45749">
    <property type="match status" value="1"/>
</dbReference>
<evidence type="ECO:0000313" key="1">
    <source>
        <dbReference type="EMBL" id="CAH1100176.1"/>
    </source>
</evidence>
<keyword evidence="2" id="KW-1185">Reference proteome</keyword>
<sequence>MKQFNNHENNEYHKRCILNAEYWLKTYRGTIPSVQMLQNTALQQQIIKNNNAVLPIIETVLFCGRQGIPLRANRDLLPKAQNEIIYAINDIMLKKLVKMVNSAKCFTVLADETTDVSIGVGYLHNNGIRKDFLQFVPVSDLTGKNLVIIILNSLHEFGIDTKFFRGQGYDGTSAISGKCMATQTYVTKEHPTAQRCNIETDTPESYFRISTFLLFLDHV</sequence>
<evidence type="ECO:0000313" key="2">
    <source>
        <dbReference type="Proteomes" id="UP001153636"/>
    </source>
</evidence>
<dbReference type="PANTHER" id="PTHR45749:SF21">
    <property type="entry name" value="DUF4371 DOMAIN-CONTAINING PROTEIN"/>
    <property type="match status" value="1"/>
</dbReference>
<protein>
    <recommendedName>
        <fullName evidence="3">DUF4371 domain-containing protein</fullName>
    </recommendedName>
</protein>
<name>A0A9P0G6W9_9CUCU</name>
<gene>
    <name evidence="1" type="ORF">PSYICH_LOCUS1836</name>
</gene>
<dbReference type="OrthoDB" id="6614843at2759"/>
<dbReference type="AlphaFoldDB" id="A0A9P0G6W9"/>
<proteinExistence type="predicted"/>
<organism evidence="1 2">
    <name type="scientific">Psylliodes chrysocephalus</name>
    <dbReference type="NCBI Taxonomy" id="3402493"/>
    <lineage>
        <taxon>Eukaryota</taxon>
        <taxon>Metazoa</taxon>
        <taxon>Ecdysozoa</taxon>
        <taxon>Arthropoda</taxon>
        <taxon>Hexapoda</taxon>
        <taxon>Insecta</taxon>
        <taxon>Pterygota</taxon>
        <taxon>Neoptera</taxon>
        <taxon>Endopterygota</taxon>
        <taxon>Coleoptera</taxon>
        <taxon>Polyphaga</taxon>
        <taxon>Cucujiformia</taxon>
        <taxon>Chrysomeloidea</taxon>
        <taxon>Chrysomelidae</taxon>
        <taxon>Galerucinae</taxon>
        <taxon>Alticini</taxon>
        <taxon>Psylliodes</taxon>
    </lineage>
</organism>
<dbReference type="Proteomes" id="UP001153636">
    <property type="component" value="Chromosome 10"/>
</dbReference>
<evidence type="ECO:0008006" key="3">
    <source>
        <dbReference type="Google" id="ProtNLM"/>
    </source>
</evidence>
<reference evidence="1" key="1">
    <citation type="submission" date="2022-01" db="EMBL/GenBank/DDBJ databases">
        <authorList>
            <person name="King R."/>
        </authorList>
    </citation>
    <scope>NUCLEOTIDE SEQUENCE</scope>
</reference>
<accession>A0A9P0G6W9</accession>